<evidence type="ECO:0000313" key="3">
    <source>
        <dbReference type="Proteomes" id="UP000693952"/>
    </source>
</evidence>
<name>A0ABX8N015_9PSED</name>
<reference evidence="2" key="1">
    <citation type="submission" date="2021-06" db="EMBL/GenBank/DDBJ databases">
        <title>Updating the genus Pseudomonas: Description of 43 new species and partition of the Pseudomonas putida group.</title>
        <authorList>
            <person name="Girard L."/>
            <person name="Lood C."/>
            <person name="Vandamme P."/>
            <person name="Rokni-Zadeh H."/>
            <person name="van Noort V."/>
            <person name="Hofte M."/>
            <person name="Lavigne R."/>
            <person name="De Mot R."/>
        </authorList>
    </citation>
    <scope>NUCLEOTIDE SEQUENCE</scope>
    <source>
        <strain evidence="2">CMR12a</strain>
    </source>
</reference>
<sequence length="171" mass="17591">MNLNPVHLAAVSCLIGWSPTQAQVATITLKATLLPACEAGAVDSGGPIGFGTLDFGQYASLDNAISVTGQQGAGSIRVKCVTGQSYSIRLDGGLHGTVAQRRMANAANASSTLIYNLYSDRPGGTVWDDVVGVNAVGNGSDQWYPIHGVVPAQATPGAGTYRDTVNVTIGW</sequence>
<dbReference type="SMART" id="SM00972">
    <property type="entry name" value="SCPU"/>
    <property type="match status" value="1"/>
</dbReference>
<gene>
    <name evidence="2" type="ORF">KSS89_13665</name>
</gene>
<evidence type="ECO:0000259" key="1">
    <source>
        <dbReference type="Pfam" id="PF05229"/>
    </source>
</evidence>
<accession>A0ABX8N015</accession>
<keyword evidence="3" id="KW-1185">Reference proteome</keyword>
<dbReference type="InterPro" id="IPR007893">
    <property type="entry name" value="Spore_coat_U/FanG"/>
</dbReference>
<organism evidence="2 3">
    <name type="scientific">Pseudomonas sessilinigenes</name>
    <dbReference type="NCBI Taxonomy" id="658629"/>
    <lineage>
        <taxon>Bacteria</taxon>
        <taxon>Pseudomonadati</taxon>
        <taxon>Pseudomonadota</taxon>
        <taxon>Gammaproteobacteria</taxon>
        <taxon>Pseudomonadales</taxon>
        <taxon>Pseudomonadaceae</taxon>
        <taxon>Pseudomonas</taxon>
    </lineage>
</organism>
<dbReference type="RefSeq" id="WP_124346573.1">
    <property type="nucleotide sequence ID" value="NZ_CP027706.1"/>
</dbReference>
<dbReference type="InterPro" id="IPR053167">
    <property type="entry name" value="Spore_coat_component"/>
</dbReference>
<protein>
    <submittedName>
        <fullName evidence="2">Spore coat U domain-containing protein</fullName>
    </submittedName>
</protein>
<dbReference type="EMBL" id="CP077074">
    <property type="protein sequence ID" value="QXH43216.1"/>
    <property type="molecule type" value="Genomic_DNA"/>
</dbReference>
<dbReference type="PANTHER" id="PTHR37089:SF4">
    <property type="entry name" value="EXPORTED PROTEIN"/>
    <property type="match status" value="1"/>
</dbReference>
<dbReference type="Proteomes" id="UP000693952">
    <property type="component" value="Chromosome"/>
</dbReference>
<feature type="domain" description="Spore coat protein U/FanG" evidence="1">
    <location>
        <begin position="25"/>
        <end position="168"/>
    </location>
</feature>
<dbReference type="Pfam" id="PF05229">
    <property type="entry name" value="SCPU"/>
    <property type="match status" value="1"/>
</dbReference>
<proteinExistence type="predicted"/>
<dbReference type="PANTHER" id="PTHR37089">
    <property type="entry name" value="PROTEIN U-RELATED"/>
    <property type="match status" value="1"/>
</dbReference>
<evidence type="ECO:0000313" key="2">
    <source>
        <dbReference type="EMBL" id="QXH43216.1"/>
    </source>
</evidence>